<protein>
    <submittedName>
        <fullName evidence="3">Uncharacterized protein</fullName>
    </submittedName>
</protein>
<comment type="caution">
    <text evidence="3">The sequence shown here is derived from an EMBL/GenBank/DDBJ whole genome shotgun (WGS) entry which is preliminary data.</text>
</comment>
<evidence type="ECO:0000313" key="4">
    <source>
        <dbReference type="Proteomes" id="UP000789390"/>
    </source>
</evidence>
<accession>A0A8J2RFQ5</accession>
<gene>
    <name evidence="3" type="ORF">DGAL_LOCUS4334</name>
</gene>
<keyword evidence="2" id="KW-0732">Signal</keyword>
<evidence type="ECO:0000256" key="1">
    <source>
        <dbReference type="SAM" id="MobiDB-lite"/>
    </source>
</evidence>
<evidence type="ECO:0000256" key="2">
    <source>
        <dbReference type="SAM" id="SignalP"/>
    </source>
</evidence>
<feature type="signal peptide" evidence="2">
    <location>
        <begin position="1"/>
        <end position="19"/>
    </location>
</feature>
<dbReference type="EMBL" id="CAKKLH010000068">
    <property type="protein sequence ID" value="CAH0101961.1"/>
    <property type="molecule type" value="Genomic_DNA"/>
</dbReference>
<feature type="region of interest" description="Disordered" evidence="1">
    <location>
        <begin position="78"/>
        <end position="102"/>
    </location>
</feature>
<name>A0A8J2RFQ5_9CRUS</name>
<proteinExistence type="predicted"/>
<keyword evidence="4" id="KW-1185">Reference proteome</keyword>
<evidence type="ECO:0000313" key="3">
    <source>
        <dbReference type="EMBL" id="CAH0101961.1"/>
    </source>
</evidence>
<organism evidence="3 4">
    <name type="scientific">Daphnia galeata</name>
    <dbReference type="NCBI Taxonomy" id="27404"/>
    <lineage>
        <taxon>Eukaryota</taxon>
        <taxon>Metazoa</taxon>
        <taxon>Ecdysozoa</taxon>
        <taxon>Arthropoda</taxon>
        <taxon>Crustacea</taxon>
        <taxon>Branchiopoda</taxon>
        <taxon>Diplostraca</taxon>
        <taxon>Cladocera</taxon>
        <taxon>Anomopoda</taxon>
        <taxon>Daphniidae</taxon>
        <taxon>Daphnia</taxon>
    </lineage>
</organism>
<sequence>MQSYSILFLVFVAVSLVSGRPSNTATGHEDVQLLSPDDVNNPPEPRPAPTIVQSEEDKKLLLPLLALKPLVALVASGSNQKRPASTSKPAPPAPTTAAPTENNVLVVINSDDQTENNENDEPRLLLVPIAMVKPLIIASVMTGTKLAKLPAITLPKIGFAMTKHEYPNTPAINISTS</sequence>
<dbReference type="AlphaFoldDB" id="A0A8J2RFQ5"/>
<feature type="chain" id="PRO_5035154839" evidence="2">
    <location>
        <begin position="20"/>
        <end position="177"/>
    </location>
</feature>
<feature type="region of interest" description="Disordered" evidence="1">
    <location>
        <begin position="23"/>
        <end position="53"/>
    </location>
</feature>
<dbReference type="Proteomes" id="UP000789390">
    <property type="component" value="Unassembled WGS sequence"/>
</dbReference>
<dbReference type="OrthoDB" id="10432977at2759"/>
<reference evidence="3" key="1">
    <citation type="submission" date="2021-11" db="EMBL/GenBank/DDBJ databases">
        <authorList>
            <person name="Schell T."/>
        </authorList>
    </citation>
    <scope>NUCLEOTIDE SEQUENCE</scope>
    <source>
        <strain evidence="3">M5</strain>
    </source>
</reference>